<reference evidence="1 2" key="1">
    <citation type="journal article" date="2014" name="Genome Announc.">
        <title>Complete Genome Sequence of Mycoplasma ovis Strain Michigan, a Hemoplasma of Sheep with Two Distinct 16S rRNA Genes.</title>
        <authorList>
            <person name="Deshuillers P.L."/>
            <person name="Santos A.P."/>
            <person name="do Nascimento N.C."/>
            <person name="Hampel J.A."/>
            <person name="Bergin I.L."/>
            <person name="Dyson M.C."/>
            <person name="Messick J.B."/>
        </authorList>
    </citation>
    <scope>NUCLEOTIDE SEQUENCE [LARGE SCALE GENOMIC DNA]</scope>
    <source>
        <strain evidence="1 2">Michigan</strain>
    </source>
</reference>
<name>A0ABN4BMN6_9MOLU</name>
<accession>A0ABN4BMN6</accession>
<gene>
    <name evidence="1" type="ORF">OVS_01805</name>
</gene>
<evidence type="ECO:0000313" key="2">
    <source>
        <dbReference type="Proteomes" id="UP000018745"/>
    </source>
</evidence>
<evidence type="ECO:0000313" key="1">
    <source>
        <dbReference type="EMBL" id="AHC40246.1"/>
    </source>
</evidence>
<dbReference type="Proteomes" id="UP000018745">
    <property type="component" value="Chromosome"/>
</dbReference>
<keyword evidence="2" id="KW-1185">Reference proteome</keyword>
<sequence length="64" mass="7198">MSIFFKSSESIASVFVSNVVIKFFPAKNLFSKSYASSNFCIDLLYFSSESKKILNGFFSQPPQP</sequence>
<organism evidence="1 2">
    <name type="scientific">Mycoplasma ovis str. Michigan</name>
    <dbReference type="NCBI Taxonomy" id="1415773"/>
    <lineage>
        <taxon>Bacteria</taxon>
        <taxon>Bacillati</taxon>
        <taxon>Mycoplasmatota</taxon>
        <taxon>Mollicutes</taxon>
        <taxon>Mycoplasmataceae</taxon>
        <taxon>Mycoplasma</taxon>
    </lineage>
</organism>
<protein>
    <submittedName>
        <fullName evidence="1">Uncharacterized protein</fullName>
    </submittedName>
</protein>
<proteinExistence type="predicted"/>
<dbReference type="EMBL" id="CP006935">
    <property type="protein sequence ID" value="AHC40246.1"/>
    <property type="molecule type" value="Genomic_DNA"/>
</dbReference>